<dbReference type="PANTHER" id="PTHR10332">
    <property type="entry name" value="EQUILIBRATIVE NUCLEOSIDE TRANSPORTER"/>
    <property type="match status" value="1"/>
</dbReference>
<keyword evidence="4 7" id="KW-0812">Transmembrane</keyword>
<dbReference type="InterPro" id="IPR002259">
    <property type="entry name" value="Eqnu_transpt"/>
</dbReference>
<evidence type="ECO:0000256" key="7">
    <source>
        <dbReference type="SAM" id="Phobius"/>
    </source>
</evidence>
<dbReference type="SUPFAM" id="SSF103473">
    <property type="entry name" value="MFS general substrate transporter"/>
    <property type="match status" value="1"/>
</dbReference>
<comment type="similarity">
    <text evidence="2">Belongs to the SLC29A/ENT transporter (TC 2.A.57) family.</text>
</comment>
<proteinExistence type="inferred from homology"/>
<feature type="transmembrane region" description="Helical" evidence="7">
    <location>
        <begin position="12"/>
        <end position="34"/>
    </location>
</feature>
<accession>A0A914RDN1</accession>
<dbReference type="GO" id="GO:0005337">
    <property type="term" value="F:nucleoside transmembrane transporter activity"/>
    <property type="evidence" value="ECO:0007669"/>
    <property type="project" value="InterPro"/>
</dbReference>
<feature type="transmembrane region" description="Helical" evidence="7">
    <location>
        <begin position="46"/>
        <end position="67"/>
    </location>
</feature>
<organism evidence="8 9">
    <name type="scientific">Parascaris equorum</name>
    <name type="common">Equine roundworm</name>
    <dbReference type="NCBI Taxonomy" id="6256"/>
    <lineage>
        <taxon>Eukaryota</taxon>
        <taxon>Metazoa</taxon>
        <taxon>Ecdysozoa</taxon>
        <taxon>Nematoda</taxon>
        <taxon>Chromadorea</taxon>
        <taxon>Rhabditida</taxon>
        <taxon>Spirurina</taxon>
        <taxon>Ascaridomorpha</taxon>
        <taxon>Ascaridoidea</taxon>
        <taxon>Ascarididae</taxon>
        <taxon>Parascaris</taxon>
    </lineage>
</organism>
<dbReference type="Proteomes" id="UP000887564">
    <property type="component" value="Unplaced"/>
</dbReference>
<dbReference type="WBParaSite" id="PEQ_0000441501-mRNA-1">
    <property type="protein sequence ID" value="PEQ_0000441501-mRNA-1"/>
    <property type="gene ID" value="PEQ_0000441501"/>
</dbReference>
<evidence type="ECO:0000256" key="6">
    <source>
        <dbReference type="ARBA" id="ARBA00023136"/>
    </source>
</evidence>
<dbReference type="InterPro" id="IPR036259">
    <property type="entry name" value="MFS_trans_sf"/>
</dbReference>
<evidence type="ECO:0000313" key="8">
    <source>
        <dbReference type="Proteomes" id="UP000887564"/>
    </source>
</evidence>
<evidence type="ECO:0000256" key="5">
    <source>
        <dbReference type="ARBA" id="ARBA00022989"/>
    </source>
</evidence>
<evidence type="ECO:0000313" key="9">
    <source>
        <dbReference type="WBParaSite" id="PEQ_0000441501-mRNA-1"/>
    </source>
</evidence>
<name>A0A914RDN1_PAREQ</name>
<evidence type="ECO:0000256" key="1">
    <source>
        <dbReference type="ARBA" id="ARBA00004141"/>
    </source>
</evidence>
<dbReference type="AlphaFoldDB" id="A0A914RDN1"/>
<evidence type="ECO:0000256" key="4">
    <source>
        <dbReference type="ARBA" id="ARBA00022692"/>
    </source>
</evidence>
<evidence type="ECO:0000256" key="3">
    <source>
        <dbReference type="ARBA" id="ARBA00022448"/>
    </source>
</evidence>
<keyword evidence="8" id="KW-1185">Reference proteome</keyword>
<sequence>MKHSSGSSDVGFQMQAVMLGQSFAGILTSLLSIFCQAFTSNSLLNGRLYFAIAMIWTLASGVLYIWLIKSPHTIAVMNTEVNESSRTKVALFYVGELHKISRLMRFFAAYFSAVACFLLFNVGDAIGRLLFHVVPLVSLRYFLFLC</sequence>
<keyword evidence="5 7" id="KW-1133">Transmembrane helix</keyword>
<dbReference type="GO" id="GO:0005886">
    <property type="term" value="C:plasma membrane"/>
    <property type="evidence" value="ECO:0007669"/>
    <property type="project" value="TreeGrafter"/>
</dbReference>
<keyword evidence="6 7" id="KW-0472">Membrane</keyword>
<keyword evidence="3" id="KW-0813">Transport</keyword>
<evidence type="ECO:0000256" key="2">
    <source>
        <dbReference type="ARBA" id="ARBA00007965"/>
    </source>
</evidence>
<comment type="subcellular location">
    <subcellularLocation>
        <location evidence="1">Membrane</location>
        <topology evidence="1">Multi-pass membrane protein</topology>
    </subcellularLocation>
</comment>
<reference evidence="9" key="1">
    <citation type="submission" date="2022-11" db="UniProtKB">
        <authorList>
            <consortium name="WormBaseParasite"/>
        </authorList>
    </citation>
    <scope>IDENTIFICATION</scope>
</reference>
<feature type="transmembrane region" description="Helical" evidence="7">
    <location>
        <begin position="103"/>
        <end position="120"/>
    </location>
</feature>
<protein>
    <submittedName>
        <fullName evidence="9">Uncharacterized protein</fullName>
    </submittedName>
</protein>
<dbReference type="PANTHER" id="PTHR10332:SF88">
    <property type="entry name" value="EQUILIBRATIVE NUCLEOSIDE TRANSPORTER 1, ISOFORM A"/>
    <property type="match status" value="1"/>
</dbReference>